<comment type="caution">
    <text evidence="10">The sequence shown here is derived from an EMBL/GenBank/DDBJ whole genome shotgun (WGS) entry which is preliminary data.</text>
</comment>
<evidence type="ECO:0000256" key="2">
    <source>
        <dbReference type="ARBA" id="ARBA00011900"/>
    </source>
</evidence>
<evidence type="ECO:0000256" key="1">
    <source>
        <dbReference type="ARBA" id="ARBA00006594"/>
    </source>
</evidence>
<feature type="domain" description="DNA methylase adenine-specific" evidence="9">
    <location>
        <begin position="237"/>
        <end position="434"/>
    </location>
</feature>
<keyword evidence="7" id="KW-0238">DNA-binding</keyword>
<reference evidence="10 11" key="1">
    <citation type="submission" date="2017-02" db="EMBL/GenBank/DDBJ databases">
        <title>Arcobacter lacus sp. nov., a new species isolated from reclaimed water.</title>
        <authorList>
            <person name="Figueras M.J."/>
            <person name="Perez-Cataluna A."/>
            <person name="Salas-Masso N."/>
        </authorList>
    </citation>
    <scope>NUCLEOTIDE SEQUENCE [LARGE SCALE GENOMIC DNA]</scope>
    <source>
        <strain evidence="10 11">RW43-9</strain>
    </source>
</reference>
<dbReference type="Gene3D" id="3.90.220.20">
    <property type="entry name" value="DNA methylase specificity domains"/>
    <property type="match status" value="1"/>
</dbReference>
<comment type="catalytic activity">
    <reaction evidence="8">
        <text>a 2'-deoxyadenosine in DNA + S-adenosyl-L-methionine = an N(6)-methyl-2'-deoxyadenosine in DNA + S-adenosyl-L-homocysteine + H(+)</text>
        <dbReference type="Rhea" id="RHEA:15197"/>
        <dbReference type="Rhea" id="RHEA-COMP:12418"/>
        <dbReference type="Rhea" id="RHEA-COMP:12419"/>
        <dbReference type="ChEBI" id="CHEBI:15378"/>
        <dbReference type="ChEBI" id="CHEBI:57856"/>
        <dbReference type="ChEBI" id="CHEBI:59789"/>
        <dbReference type="ChEBI" id="CHEBI:90615"/>
        <dbReference type="ChEBI" id="CHEBI:90616"/>
        <dbReference type="EC" id="2.1.1.72"/>
    </reaction>
</comment>
<name>A0ABX5JJW6_9BACT</name>
<evidence type="ECO:0000256" key="8">
    <source>
        <dbReference type="ARBA" id="ARBA00047942"/>
    </source>
</evidence>
<evidence type="ECO:0000313" key="11">
    <source>
        <dbReference type="Proteomes" id="UP000251311"/>
    </source>
</evidence>
<evidence type="ECO:0000259" key="9">
    <source>
        <dbReference type="Pfam" id="PF02384"/>
    </source>
</evidence>
<dbReference type="PANTHER" id="PTHR42933:SF3">
    <property type="entry name" value="TYPE I RESTRICTION ENZYME MJAVIII METHYLASE SUBUNIT"/>
    <property type="match status" value="1"/>
</dbReference>
<keyword evidence="11" id="KW-1185">Reference proteome</keyword>
<dbReference type="EMBL" id="MUXF01000016">
    <property type="protein sequence ID" value="PUE65392.1"/>
    <property type="molecule type" value="Genomic_DNA"/>
</dbReference>
<accession>A0ABX5JJW6</accession>
<dbReference type="InterPro" id="IPR044946">
    <property type="entry name" value="Restrct_endonuc_typeI_TRD_sf"/>
</dbReference>
<dbReference type="Gene3D" id="3.40.50.150">
    <property type="entry name" value="Vaccinia Virus protein VP39"/>
    <property type="match status" value="1"/>
</dbReference>
<dbReference type="SUPFAM" id="SSF53335">
    <property type="entry name" value="S-adenosyl-L-methionine-dependent methyltransferases"/>
    <property type="match status" value="1"/>
</dbReference>
<keyword evidence="4" id="KW-0808">Transferase</keyword>
<dbReference type="Pfam" id="PF02384">
    <property type="entry name" value="N6_Mtase"/>
    <property type="match status" value="1"/>
</dbReference>
<keyword evidence="5" id="KW-0949">S-adenosyl-L-methionine</keyword>
<keyword evidence="6" id="KW-0680">Restriction system</keyword>
<comment type="similarity">
    <text evidence="1">Belongs to the N(4)/N(6)-methyltransferase family.</text>
</comment>
<dbReference type="PANTHER" id="PTHR42933">
    <property type="entry name" value="SLR6095 PROTEIN"/>
    <property type="match status" value="1"/>
</dbReference>
<evidence type="ECO:0000256" key="7">
    <source>
        <dbReference type="ARBA" id="ARBA00023125"/>
    </source>
</evidence>
<dbReference type="InterPro" id="IPR003356">
    <property type="entry name" value="DNA_methylase_A-5"/>
</dbReference>
<keyword evidence="3" id="KW-0489">Methyltransferase</keyword>
<proteinExistence type="inferred from homology"/>
<dbReference type="InterPro" id="IPR051537">
    <property type="entry name" value="DNA_Adenine_Mtase"/>
</dbReference>
<evidence type="ECO:0000256" key="6">
    <source>
        <dbReference type="ARBA" id="ARBA00022747"/>
    </source>
</evidence>
<gene>
    <name evidence="10" type="ORF">B0175_08620</name>
</gene>
<evidence type="ECO:0000256" key="4">
    <source>
        <dbReference type="ARBA" id="ARBA00022679"/>
    </source>
</evidence>
<organism evidence="10 11">
    <name type="scientific">Arcobacter lacus</name>
    <dbReference type="NCBI Taxonomy" id="1912876"/>
    <lineage>
        <taxon>Bacteria</taxon>
        <taxon>Pseudomonadati</taxon>
        <taxon>Campylobacterota</taxon>
        <taxon>Epsilonproteobacteria</taxon>
        <taxon>Campylobacterales</taxon>
        <taxon>Arcobacteraceae</taxon>
        <taxon>Arcobacter</taxon>
    </lineage>
</organism>
<dbReference type="EC" id="2.1.1.72" evidence="2"/>
<dbReference type="InterPro" id="IPR029063">
    <property type="entry name" value="SAM-dependent_MTases_sf"/>
</dbReference>
<evidence type="ECO:0000256" key="5">
    <source>
        <dbReference type="ARBA" id="ARBA00022691"/>
    </source>
</evidence>
<dbReference type="SUPFAM" id="SSF116734">
    <property type="entry name" value="DNA methylase specificity domain"/>
    <property type="match status" value="1"/>
</dbReference>
<evidence type="ECO:0000256" key="3">
    <source>
        <dbReference type="ARBA" id="ARBA00022603"/>
    </source>
</evidence>
<dbReference type="Proteomes" id="UP000251311">
    <property type="component" value="Unassembled WGS sequence"/>
</dbReference>
<sequence length="629" mass="73639">MKHLLQHIIYIKRIGINKMFKDKFEDQKMSLSELEKMIDYIPNVYKNELLELIYVLKAWELISKGYEIKDENLKYYKFIKSKIEIEELAKIFYYLSKEIKLFKTYKLDIDKFEDRDLNLIIEELKHIPKLPDINDAFFLSKFKIDNLIVSNQIAEMGLKLLVVDKKSKIEYDDERPFVPYYIRELYVPFTQGFAYAKFMSGQIYADGQIAKYLLVAELISVFGFAGIEFKLSNALENPNYLDNSNKDKLRKFEHVLSFPPYSVKQNFDYTNDKYNRFIFQKGSVLDIAYFEHILAQTKCKAVVLMPVGFTYRSGNEELFRKYLIEKNYLDGIVQLPPNLHSATSIETTFFIINKYRNESSTIPNDVMFINLKDESFIKREGRQLVFKSVDKIRDIYINKEEIKNISALISREEIAENNYSFAIDKYVVTEKTKEVQKELEKFELIRLEDIADIRKSQLFKDEEKGLEIFEISPSDFSKAGFTLECGKIKKIESQKNRLDTYKLQPYDLLLSTKGTIGKVAIIGKIDKPMIASQAIQVIRLKEDKEEKAIILYMFLKSNIGQTILSSITSGTVMPQISTVEVKNLGIPKLTEESEKTIFLNFNNEIEMYNKINHLEKEIERIHSNFLGVI</sequence>
<evidence type="ECO:0000313" key="10">
    <source>
        <dbReference type="EMBL" id="PUE65392.1"/>
    </source>
</evidence>
<protein>
    <recommendedName>
        <fullName evidence="2">site-specific DNA-methyltransferase (adenine-specific)</fullName>
        <ecNumber evidence="2">2.1.1.72</ecNumber>
    </recommendedName>
</protein>